<name>A0A1I3WHC9_9BACT</name>
<feature type="transmembrane region" description="Helical" evidence="9">
    <location>
        <begin position="7"/>
        <end position="29"/>
    </location>
</feature>
<keyword evidence="4" id="KW-0997">Cell inner membrane</keyword>
<evidence type="ECO:0000259" key="10">
    <source>
        <dbReference type="Pfam" id="PF04290"/>
    </source>
</evidence>
<evidence type="ECO:0000256" key="1">
    <source>
        <dbReference type="ARBA" id="ARBA00004429"/>
    </source>
</evidence>
<dbReference type="GO" id="GO:0005886">
    <property type="term" value="C:plasma membrane"/>
    <property type="evidence" value="ECO:0007669"/>
    <property type="project" value="UniProtKB-SubCell"/>
</dbReference>
<dbReference type="STRING" id="52560.SAMN04488082_11345"/>
<keyword evidence="12" id="KW-1185">Reference proteome</keyword>
<evidence type="ECO:0000256" key="8">
    <source>
        <dbReference type="ARBA" id="ARBA00038436"/>
    </source>
</evidence>
<keyword evidence="5 9" id="KW-0812">Transmembrane</keyword>
<keyword evidence="3" id="KW-1003">Cell membrane</keyword>
<dbReference type="PANTHER" id="PTHR35011:SF10">
    <property type="entry name" value="TRAP TRANSPORTER SMALL PERMEASE PROTEIN"/>
    <property type="match status" value="1"/>
</dbReference>
<dbReference type="GO" id="GO:0015740">
    <property type="term" value="P:C4-dicarboxylate transport"/>
    <property type="evidence" value="ECO:0007669"/>
    <property type="project" value="TreeGrafter"/>
</dbReference>
<proteinExistence type="inferred from homology"/>
<evidence type="ECO:0000256" key="6">
    <source>
        <dbReference type="ARBA" id="ARBA00022989"/>
    </source>
</evidence>
<evidence type="ECO:0000256" key="7">
    <source>
        <dbReference type="ARBA" id="ARBA00023136"/>
    </source>
</evidence>
<protein>
    <submittedName>
        <fullName evidence="11">TRAP-type C4-dicarboxylate transport system, small permease component</fullName>
    </submittedName>
</protein>
<evidence type="ECO:0000313" key="11">
    <source>
        <dbReference type="EMBL" id="SFK06958.1"/>
    </source>
</evidence>
<dbReference type="InterPro" id="IPR055348">
    <property type="entry name" value="DctQ"/>
</dbReference>
<comment type="similarity">
    <text evidence="8">Belongs to the TRAP transporter small permease family.</text>
</comment>
<dbReference type="GO" id="GO:0022857">
    <property type="term" value="F:transmembrane transporter activity"/>
    <property type="evidence" value="ECO:0007669"/>
    <property type="project" value="TreeGrafter"/>
</dbReference>
<dbReference type="RefSeq" id="WP_177193155.1">
    <property type="nucleotide sequence ID" value="NZ_FORX01000013.1"/>
</dbReference>
<evidence type="ECO:0000256" key="4">
    <source>
        <dbReference type="ARBA" id="ARBA00022519"/>
    </source>
</evidence>
<feature type="transmembrane region" description="Helical" evidence="9">
    <location>
        <begin position="91"/>
        <end position="111"/>
    </location>
</feature>
<sequence>MEIVEKILARIGSVMRIGGCLCLLGMALLTVADITGRLNRSPIFGSEEIVTFLAVLALGLSLPYAHSHRSHIGVEVFVQLMSTKVRRRLKLFRETLSVIFFATVTVMMLAYARDKHLSGEVSMNLGLPEYLFLYALGACFAVATLTMFVDLLQFVLQRRNS</sequence>
<dbReference type="PANTHER" id="PTHR35011">
    <property type="entry name" value="2,3-DIKETO-L-GULONATE TRAP TRANSPORTER SMALL PERMEASE PROTEIN YIAM"/>
    <property type="match status" value="1"/>
</dbReference>
<reference evidence="12" key="1">
    <citation type="submission" date="2016-10" db="EMBL/GenBank/DDBJ databases">
        <authorList>
            <person name="Varghese N."/>
            <person name="Submissions S."/>
        </authorList>
    </citation>
    <scope>NUCLEOTIDE SEQUENCE [LARGE SCALE GENOMIC DNA]</scope>
    <source>
        <strain evidence="12">DSM 5918</strain>
    </source>
</reference>
<feature type="transmembrane region" description="Helical" evidence="9">
    <location>
        <begin position="49"/>
        <end position="65"/>
    </location>
</feature>
<feature type="transmembrane region" description="Helical" evidence="9">
    <location>
        <begin position="131"/>
        <end position="156"/>
    </location>
</feature>
<keyword evidence="7 9" id="KW-0472">Membrane</keyword>
<dbReference type="Proteomes" id="UP000198635">
    <property type="component" value="Unassembled WGS sequence"/>
</dbReference>
<dbReference type="Pfam" id="PF04290">
    <property type="entry name" value="DctQ"/>
    <property type="match status" value="1"/>
</dbReference>
<evidence type="ECO:0000256" key="9">
    <source>
        <dbReference type="SAM" id="Phobius"/>
    </source>
</evidence>
<accession>A0A1I3WHC9</accession>
<keyword evidence="2" id="KW-0813">Transport</keyword>
<evidence type="ECO:0000256" key="5">
    <source>
        <dbReference type="ARBA" id="ARBA00022692"/>
    </source>
</evidence>
<evidence type="ECO:0000313" key="12">
    <source>
        <dbReference type="Proteomes" id="UP000198635"/>
    </source>
</evidence>
<dbReference type="InterPro" id="IPR007387">
    <property type="entry name" value="TRAP_DctQ"/>
</dbReference>
<keyword evidence="6 9" id="KW-1133">Transmembrane helix</keyword>
<evidence type="ECO:0000256" key="3">
    <source>
        <dbReference type="ARBA" id="ARBA00022475"/>
    </source>
</evidence>
<organism evidence="11 12">
    <name type="scientific">Desulfomicrobium apsheronum</name>
    <dbReference type="NCBI Taxonomy" id="52560"/>
    <lineage>
        <taxon>Bacteria</taxon>
        <taxon>Pseudomonadati</taxon>
        <taxon>Thermodesulfobacteriota</taxon>
        <taxon>Desulfovibrionia</taxon>
        <taxon>Desulfovibrionales</taxon>
        <taxon>Desulfomicrobiaceae</taxon>
        <taxon>Desulfomicrobium</taxon>
    </lineage>
</organism>
<comment type="subcellular location">
    <subcellularLocation>
        <location evidence="1">Cell inner membrane</location>
        <topology evidence="1">Multi-pass membrane protein</topology>
    </subcellularLocation>
</comment>
<gene>
    <name evidence="11" type="ORF">SAMN04488082_11345</name>
</gene>
<dbReference type="AlphaFoldDB" id="A0A1I3WHC9"/>
<evidence type="ECO:0000256" key="2">
    <source>
        <dbReference type="ARBA" id="ARBA00022448"/>
    </source>
</evidence>
<feature type="domain" description="Tripartite ATP-independent periplasmic transporters DctQ component" evidence="10">
    <location>
        <begin position="26"/>
        <end position="154"/>
    </location>
</feature>
<dbReference type="EMBL" id="FORX01000013">
    <property type="protein sequence ID" value="SFK06958.1"/>
    <property type="molecule type" value="Genomic_DNA"/>
</dbReference>